<evidence type="ECO:0000313" key="7">
    <source>
        <dbReference type="Proteomes" id="UP001642484"/>
    </source>
</evidence>
<dbReference type="SUPFAM" id="SSF54928">
    <property type="entry name" value="RNA-binding domain, RBD"/>
    <property type="match status" value="2"/>
</dbReference>
<dbReference type="Pfam" id="PF00076">
    <property type="entry name" value="RRM_1"/>
    <property type="match status" value="2"/>
</dbReference>
<dbReference type="Gene3D" id="3.30.70.330">
    <property type="match status" value="2"/>
</dbReference>
<dbReference type="CDD" id="cd00590">
    <property type="entry name" value="RRM_SF"/>
    <property type="match status" value="1"/>
</dbReference>
<evidence type="ECO:0000256" key="2">
    <source>
        <dbReference type="ARBA" id="ARBA00022884"/>
    </source>
</evidence>
<dbReference type="InterPro" id="IPR035979">
    <property type="entry name" value="RBD_domain_sf"/>
</dbReference>
<feature type="domain" description="RRM" evidence="5">
    <location>
        <begin position="58"/>
        <end position="137"/>
    </location>
</feature>
<dbReference type="SMART" id="SM00360">
    <property type="entry name" value="RRM"/>
    <property type="match status" value="2"/>
</dbReference>
<feature type="domain" description="RRM" evidence="5">
    <location>
        <begin position="152"/>
        <end position="230"/>
    </location>
</feature>
<evidence type="ECO:0000256" key="3">
    <source>
        <dbReference type="PROSITE-ProRule" id="PRU00176"/>
    </source>
</evidence>
<name>A0ABP0J1W5_9DINO</name>
<accession>A0ABP0J1W5</accession>
<sequence>MHHHNSFPAHFVPSCSGAFTNSTLMPRVARINLLLQHGDPPYFGEGHMSNAQTPPTDFTVFVDGVPYDWSIERVTEFFSKCGPVREVRAPTWQDSGRLRGYAHVAFEGAAGKEKALKLDKAKVGKKGRYLKIEPAKKPNEGKAAAGDIEGKRRLFVKNLPYDAAEDDIAKLFSKCGKVLEIRIPHTSGRSKGFAYVEFAKAQGLRTAMELDPAPSLQGRKLLLDADVGSGPKAGFHHRPDAFQSNFGPKKKGQGKGGRGGRGGRGRGKPSLF</sequence>
<dbReference type="PROSITE" id="PS50102">
    <property type="entry name" value="RRM"/>
    <property type="match status" value="2"/>
</dbReference>
<keyword evidence="7" id="KW-1185">Reference proteome</keyword>
<dbReference type="Proteomes" id="UP001642484">
    <property type="component" value="Unassembled WGS sequence"/>
</dbReference>
<keyword evidence="2 3" id="KW-0694">RNA-binding</keyword>
<evidence type="ECO:0000256" key="4">
    <source>
        <dbReference type="SAM" id="MobiDB-lite"/>
    </source>
</evidence>
<dbReference type="EMBL" id="CAXAMN010004225">
    <property type="protein sequence ID" value="CAK9008354.1"/>
    <property type="molecule type" value="Genomic_DNA"/>
</dbReference>
<evidence type="ECO:0000313" key="6">
    <source>
        <dbReference type="EMBL" id="CAK9008354.1"/>
    </source>
</evidence>
<comment type="caution">
    <text evidence="6">The sequence shown here is derived from an EMBL/GenBank/DDBJ whole genome shotgun (WGS) entry which is preliminary data.</text>
</comment>
<dbReference type="PANTHER" id="PTHR23236">
    <property type="entry name" value="EUKARYOTIC TRANSLATION INITIATION FACTOR 4B/4H"/>
    <property type="match status" value="1"/>
</dbReference>
<evidence type="ECO:0000259" key="5">
    <source>
        <dbReference type="PROSITE" id="PS50102"/>
    </source>
</evidence>
<dbReference type="InterPro" id="IPR012677">
    <property type="entry name" value="Nucleotide-bd_a/b_plait_sf"/>
</dbReference>
<protein>
    <recommendedName>
        <fullName evidence="5">RRM domain-containing protein</fullName>
    </recommendedName>
</protein>
<dbReference type="PANTHER" id="PTHR23236:SF119">
    <property type="entry name" value="NUCLEAR RNA-BINDING PROTEIN SART-3"/>
    <property type="match status" value="1"/>
</dbReference>
<keyword evidence="1" id="KW-0677">Repeat</keyword>
<gene>
    <name evidence="6" type="ORF">CCMP2556_LOCUS9212</name>
</gene>
<feature type="compositionally biased region" description="Basic residues" evidence="4">
    <location>
        <begin position="261"/>
        <end position="272"/>
    </location>
</feature>
<dbReference type="InterPro" id="IPR000504">
    <property type="entry name" value="RRM_dom"/>
</dbReference>
<feature type="region of interest" description="Disordered" evidence="4">
    <location>
        <begin position="230"/>
        <end position="272"/>
    </location>
</feature>
<reference evidence="6 7" key="1">
    <citation type="submission" date="2024-02" db="EMBL/GenBank/DDBJ databases">
        <authorList>
            <person name="Chen Y."/>
            <person name="Shah S."/>
            <person name="Dougan E. K."/>
            <person name="Thang M."/>
            <person name="Chan C."/>
        </authorList>
    </citation>
    <scope>NUCLEOTIDE SEQUENCE [LARGE SCALE GENOMIC DNA]</scope>
</reference>
<proteinExistence type="predicted"/>
<organism evidence="6 7">
    <name type="scientific">Durusdinium trenchii</name>
    <dbReference type="NCBI Taxonomy" id="1381693"/>
    <lineage>
        <taxon>Eukaryota</taxon>
        <taxon>Sar</taxon>
        <taxon>Alveolata</taxon>
        <taxon>Dinophyceae</taxon>
        <taxon>Suessiales</taxon>
        <taxon>Symbiodiniaceae</taxon>
        <taxon>Durusdinium</taxon>
    </lineage>
</organism>
<evidence type="ECO:0000256" key="1">
    <source>
        <dbReference type="ARBA" id="ARBA00022737"/>
    </source>
</evidence>